<dbReference type="Gene3D" id="3.40.140.100">
    <property type="entry name" value="Ubiquitin-like modifier-activating enzyme ATG7 C-terminal domain"/>
    <property type="match status" value="1"/>
</dbReference>
<sequence length="686" mass="75117">MTATPDTPQPILQFEPFISAVEPTFWHTLTRNKIDLYRLDDAPRELMGYYSTGQIVSARDSTVQPSVAPAKLCVSSGSFDGSCPPFTFPAPGTLINTNTIEEFKKIDKMKIFRDTAEQIWSDIVSGRAVTDPSLLCRFLVLTFADLKQYRFHYWFGFPALLPPEPTLVKRTTPIAEALSPSQIASLRVEYDALKGGDKAAVAPAFFVLHKRDNGVKIGNLSELDAGGDKAPGGEIMVGFADPSGLSSHPGWPLRNFLILLKKRWNIHTIRVLCYRESLGKGDTSASIVLDIEIPGEFKVDECPKSVGWEKNAAGKLGSRLADLAPLMDPKRLADTAVDLNLKLMRWRIMPSLHLEKIAATKCLLLGSGTLGCYVARSLMAWGIRHISFVDNGRVSFSNPVRQPLFTFEDSLDGGRPKAVVAAENLRKVFPGVKATGYNMSIPMPGHHLESADKTKADIETLRGLIDSHDAVFLLMDSRESRWLPTLLGASLGKIVINSALGFDSFLVMRHGMRVQVPMTTANSKTTNIRLGCYFCNDVVAPADSLSDRTLDQQCTVTRPGLSAIASASAVELLISILNHPDGPAAPPDTTLLPSEPTSQPLGLVPHQIRGFLTHFANLLVVGHAYDKCTACSDMVLSLYQKEGDDFLLRALASPAYLEEVTGLKQMHKETEEAAVEWDIDVDAEGW</sequence>
<dbReference type="GO" id="GO:0006995">
    <property type="term" value="P:cellular response to nitrogen starvation"/>
    <property type="evidence" value="ECO:0007669"/>
    <property type="project" value="TreeGrafter"/>
</dbReference>
<dbReference type="GO" id="GO:0032446">
    <property type="term" value="P:protein modification by small protein conjugation"/>
    <property type="evidence" value="ECO:0007669"/>
    <property type="project" value="EnsemblFungi"/>
</dbReference>
<dbReference type="STRING" id="645134.A0A0L0HS31"/>
<evidence type="ECO:0000256" key="2">
    <source>
        <dbReference type="ARBA" id="ARBA00017647"/>
    </source>
</evidence>
<name>A0A0L0HS31_SPIPD</name>
<dbReference type="Pfam" id="PF00899">
    <property type="entry name" value="ThiF"/>
    <property type="match status" value="1"/>
</dbReference>
<gene>
    <name evidence="10" type="ORF">SPPG_01129</name>
</gene>
<reference evidence="10 11" key="1">
    <citation type="submission" date="2009-08" db="EMBL/GenBank/DDBJ databases">
        <title>The Genome Sequence of Spizellomyces punctatus strain DAOM BR117.</title>
        <authorList>
            <consortium name="The Broad Institute Genome Sequencing Platform"/>
            <person name="Russ C."/>
            <person name="Cuomo C."/>
            <person name="Shea T."/>
            <person name="Young S.K."/>
            <person name="Zeng Q."/>
            <person name="Koehrsen M."/>
            <person name="Haas B."/>
            <person name="Borodovsky M."/>
            <person name="Guigo R."/>
            <person name="Alvarado L."/>
            <person name="Berlin A."/>
            <person name="Bochicchio J."/>
            <person name="Borenstein D."/>
            <person name="Chapman S."/>
            <person name="Chen Z."/>
            <person name="Engels R."/>
            <person name="Freedman E."/>
            <person name="Gellesch M."/>
            <person name="Goldberg J."/>
            <person name="Griggs A."/>
            <person name="Gujja S."/>
            <person name="Heiman D."/>
            <person name="Hepburn T."/>
            <person name="Howarth C."/>
            <person name="Jen D."/>
            <person name="Larson L."/>
            <person name="Lewis B."/>
            <person name="Mehta T."/>
            <person name="Park D."/>
            <person name="Pearson M."/>
            <person name="Roberts A."/>
            <person name="Saif S."/>
            <person name="Shenoy N."/>
            <person name="Sisk P."/>
            <person name="Stolte C."/>
            <person name="Sykes S."/>
            <person name="Thomson T."/>
            <person name="Walk T."/>
            <person name="White J."/>
            <person name="Yandava C."/>
            <person name="Burger G."/>
            <person name="Gray M.W."/>
            <person name="Holland P.W.H."/>
            <person name="King N."/>
            <person name="Lang F.B.F."/>
            <person name="Roger A.J."/>
            <person name="Ruiz-Trillo I."/>
            <person name="Lander E."/>
            <person name="Nusbaum C."/>
        </authorList>
    </citation>
    <scope>NUCLEOTIDE SEQUENCE [LARGE SCALE GENOMIC DNA]</scope>
    <source>
        <strain evidence="10 11">DAOM BR117</strain>
    </source>
</reference>
<comment type="function">
    <text evidence="7">E1-like activating enzyme involved in the 2 ubiquitin-like systems required for cytoplasm to vacuole transport (Cvt) and autophagy. Activates ATG12 for its conjugation with ATG5 and ATG8 for its conjugation with phosphatidylethanolamine. Both systems are needed for the ATG8 association to Cvt vesicles and autophagosomes membranes. Autophagy is essential for maintenance of amino acid levels and protein synthesis under nitrogen starvation. Required for selective autophagic degradation of the nucleus (nucleophagy) as well as for mitophagy which contributes to regulate mitochondrial quantity and quality by eliminating the mitochondria to a basal level to fulfill cellular energy requirements and preventing excess ROS production.</text>
</comment>
<dbReference type="InParanoid" id="A0A0L0HS31"/>
<dbReference type="GO" id="GO:0097632">
    <property type="term" value="C:extrinsic component of phagophore assembly site membrane"/>
    <property type="evidence" value="ECO:0007669"/>
    <property type="project" value="EnsemblFungi"/>
</dbReference>
<dbReference type="Pfam" id="PF16420">
    <property type="entry name" value="ATG7_N"/>
    <property type="match status" value="1"/>
</dbReference>
<evidence type="ECO:0000256" key="7">
    <source>
        <dbReference type="RuleBase" id="RU366022"/>
    </source>
</evidence>
<comment type="subunit">
    <text evidence="7">Homodimer.</text>
</comment>
<dbReference type="PANTHER" id="PTHR10953">
    <property type="entry name" value="UBIQUITIN-ACTIVATING ENZYME E1"/>
    <property type="match status" value="1"/>
</dbReference>
<dbReference type="InterPro" id="IPR006285">
    <property type="entry name" value="Atg7"/>
</dbReference>
<dbReference type="GO" id="GO:0000045">
    <property type="term" value="P:autophagosome assembly"/>
    <property type="evidence" value="ECO:0007669"/>
    <property type="project" value="TreeGrafter"/>
</dbReference>
<dbReference type="EMBL" id="KQ257451">
    <property type="protein sequence ID" value="KND03659.1"/>
    <property type="molecule type" value="Genomic_DNA"/>
</dbReference>
<dbReference type="Gene3D" id="3.40.140.70">
    <property type="entry name" value="Ubiquitin-like modifier-activating enzyme ATG7 N-terminal domain"/>
    <property type="match status" value="1"/>
</dbReference>
<evidence type="ECO:0000256" key="4">
    <source>
        <dbReference type="ARBA" id="ARBA00022927"/>
    </source>
</evidence>
<dbReference type="InterPro" id="IPR042522">
    <property type="entry name" value="Atg7_N_1"/>
</dbReference>
<feature type="domain" description="Ubiquitin-like modifier-activating enzyme Atg7 N-terminal" evidence="9">
    <location>
        <begin position="12"/>
        <end position="327"/>
    </location>
</feature>
<evidence type="ECO:0000256" key="5">
    <source>
        <dbReference type="ARBA" id="ARBA00023006"/>
    </source>
</evidence>
<dbReference type="OMA" id="RQIWDAI"/>
<keyword evidence="4 7" id="KW-0653">Protein transport</keyword>
<keyword evidence="11" id="KW-1185">Reference proteome</keyword>
<protein>
    <recommendedName>
        <fullName evidence="2 7">Ubiquitin-like modifier-activating enzyme ATG7</fullName>
    </recommendedName>
    <alternativeName>
        <fullName evidence="7">Autophagy-related protein 7</fullName>
    </alternativeName>
</protein>
<evidence type="ECO:0000256" key="3">
    <source>
        <dbReference type="ARBA" id="ARBA00022448"/>
    </source>
</evidence>
<feature type="active site" description="Glycyl thioester intermediate" evidence="6">
    <location>
        <position position="554"/>
    </location>
</feature>
<accession>A0A0L0HS31</accession>
<comment type="similarity">
    <text evidence="1 7">Belongs to the ATG7 family.</text>
</comment>
<dbReference type="GO" id="GO:0019779">
    <property type="term" value="F:Atg8 activating enzyme activity"/>
    <property type="evidence" value="ECO:0007669"/>
    <property type="project" value="EnsemblFungi"/>
</dbReference>
<evidence type="ECO:0000259" key="8">
    <source>
        <dbReference type="Pfam" id="PF00899"/>
    </source>
</evidence>
<dbReference type="OrthoDB" id="338614at2759"/>
<evidence type="ECO:0000313" key="10">
    <source>
        <dbReference type="EMBL" id="KND03659.1"/>
    </source>
</evidence>
<dbReference type="GO" id="GO:0019778">
    <property type="term" value="F:Atg12 activating enzyme activity"/>
    <property type="evidence" value="ECO:0007669"/>
    <property type="project" value="EnsemblFungi"/>
</dbReference>
<dbReference type="InterPro" id="IPR032197">
    <property type="entry name" value="Atg7_N"/>
</dbReference>
<dbReference type="Proteomes" id="UP000053201">
    <property type="component" value="Unassembled WGS sequence"/>
</dbReference>
<dbReference type="eggNOG" id="KOG2337">
    <property type="taxonomic scope" value="Eukaryota"/>
</dbReference>
<dbReference type="InterPro" id="IPR000594">
    <property type="entry name" value="ThiF_NAD_FAD-bd"/>
</dbReference>
<keyword evidence="5 7" id="KW-0072">Autophagy</keyword>
<keyword evidence="3 7" id="KW-0813">Transport</keyword>
<evidence type="ECO:0000256" key="1">
    <source>
        <dbReference type="ARBA" id="ARBA00010931"/>
    </source>
</evidence>
<dbReference type="VEuPathDB" id="FungiDB:SPPG_01129"/>
<comment type="subcellular location">
    <subcellularLocation>
        <location evidence="7">Cytoplasm</location>
    </subcellularLocation>
    <subcellularLocation>
        <location evidence="7">Preautophagosomal structure</location>
    </subcellularLocation>
</comment>
<dbReference type="AlphaFoldDB" id="A0A0L0HS31"/>
<proteinExistence type="inferred from homology"/>
<dbReference type="GO" id="GO:0000422">
    <property type="term" value="P:autophagy of mitochondrion"/>
    <property type="evidence" value="ECO:0007669"/>
    <property type="project" value="EnsemblFungi"/>
</dbReference>
<evidence type="ECO:0000259" key="9">
    <source>
        <dbReference type="Pfam" id="PF16420"/>
    </source>
</evidence>
<dbReference type="GO" id="GO:0034727">
    <property type="term" value="P:piecemeal microautophagy of the nucleus"/>
    <property type="evidence" value="ECO:0007669"/>
    <property type="project" value="EnsemblFungi"/>
</dbReference>
<dbReference type="Gene3D" id="3.40.50.720">
    <property type="entry name" value="NAD(P)-binding Rossmann-like Domain"/>
    <property type="match status" value="1"/>
</dbReference>
<dbReference type="GO" id="GO:0005829">
    <property type="term" value="C:cytosol"/>
    <property type="evidence" value="ECO:0007669"/>
    <property type="project" value="EnsemblFungi"/>
</dbReference>
<dbReference type="PANTHER" id="PTHR10953:SF3">
    <property type="entry name" value="UBIQUITIN-LIKE MODIFIER-ACTIVATING ENZYME ATG7"/>
    <property type="match status" value="1"/>
</dbReference>
<evidence type="ECO:0000313" key="11">
    <source>
        <dbReference type="Proteomes" id="UP000053201"/>
    </source>
</evidence>
<organism evidence="10 11">
    <name type="scientific">Spizellomyces punctatus (strain DAOM BR117)</name>
    <dbReference type="NCBI Taxonomy" id="645134"/>
    <lineage>
        <taxon>Eukaryota</taxon>
        <taxon>Fungi</taxon>
        <taxon>Fungi incertae sedis</taxon>
        <taxon>Chytridiomycota</taxon>
        <taxon>Chytridiomycota incertae sedis</taxon>
        <taxon>Chytridiomycetes</taxon>
        <taxon>Spizellomycetales</taxon>
        <taxon>Spizellomycetaceae</taxon>
        <taxon>Spizellomyces</taxon>
    </lineage>
</organism>
<dbReference type="FunFam" id="3.40.50.720:FF:000243">
    <property type="entry name" value="Ubiquitin-like modifier-activating enzyme ATG7"/>
    <property type="match status" value="1"/>
</dbReference>
<dbReference type="GeneID" id="27684815"/>
<keyword evidence="7" id="KW-0833">Ubl conjugation pathway</keyword>
<feature type="domain" description="THIF-type NAD/FAD binding fold" evidence="8">
    <location>
        <begin position="344"/>
        <end position="581"/>
    </location>
</feature>
<dbReference type="GO" id="GO:0015031">
    <property type="term" value="P:protein transport"/>
    <property type="evidence" value="ECO:0007669"/>
    <property type="project" value="UniProtKB-UniRule"/>
</dbReference>
<dbReference type="SUPFAM" id="SSF69572">
    <property type="entry name" value="Activating enzymes of the ubiquitin-like proteins"/>
    <property type="match status" value="1"/>
</dbReference>
<dbReference type="InterPro" id="IPR035985">
    <property type="entry name" value="Ubiquitin-activating_enz"/>
</dbReference>
<evidence type="ECO:0000256" key="6">
    <source>
        <dbReference type="PIRSR" id="PIRSR606285-1"/>
    </source>
</evidence>
<dbReference type="CDD" id="cd01486">
    <property type="entry name" value="Apg7"/>
    <property type="match status" value="1"/>
</dbReference>
<dbReference type="GO" id="GO:0042802">
    <property type="term" value="F:identical protein binding"/>
    <property type="evidence" value="ECO:0007669"/>
    <property type="project" value="EnsemblFungi"/>
</dbReference>
<dbReference type="FunCoup" id="A0A0L0HS31">
    <property type="interactions" value="368"/>
</dbReference>
<dbReference type="NCBIfam" id="TIGR01381">
    <property type="entry name" value="E1_like_apg7"/>
    <property type="match status" value="1"/>
</dbReference>
<dbReference type="FunFam" id="3.40.140.70:FF:000001">
    <property type="entry name" value="Ubiquitin-like modifier-activating enzyme atg7"/>
    <property type="match status" value="1"/>
</dbReference>
<dbReference type="RefSeq" id="XP_016611698.1">
    <property type="nucleotide sequence ID" value="XM_016749450.1"/>
</dbReference>
<keyword evidence="7" id="KW-0963">Cytoplasm</keyword>
<dbReference type="InterPro" id="IPR045886">
    <property type="entry name" value="ThiF/MoeB/HesA"/>
</dbReference>
<dbReference type="InterPro" id="IPR042523">
    <property type="entry name" value="Atg7_N_2"/>
</dbReference>